<evidence type="ECO:0000313" key="4">
    <source>
        <dbReference type="Proteomes" id="UP001151760"/>
    </source>
</evidence>
<feature type="coiled-coil region" evidence="1">
    <location>
        <begin position="318"/>
        <end position="366"/>
    </location>
</feature>
<dbReference type="EMBL" id="BQNB010014810">
    <property type="protein sequence ID" value="GJT32659.1"/>
    <property type="molecule type" value="Genomic_DNA"/>
</dbReference>
<evidence type="ECO:0000313" key="3">
    <source>
        <dbReference type="EMBL" id="GJT32659.1"/>
    </source>
</evidence>
<gene>
    <name evidence="3" type="ORF">Tco_0923078</name>
</gene>
<comment type="caution">
    <text evidence="3">The sequence shown here is derived from an EMBL/GenBank/DDBJ whole genome shotgun (WGS) entry which is preliminary data.</text>
</comment>
<proteinExistence type="predicted"/>
<feature type="region of interest" description="Disordered" evidence="2">
    <location>
        <begin position="207"/>
        <end position="277"/>
    </location>
</feature>
<evidence type="ECO:0000256" key="2">
    <source>
        <dbReference type="SAM" id="MobiDB-lite"/>
    </source>
</evidence>
<reference evidence="3" key="1">
    <citation type="journal article" date="2022" name="Int. J. Mol. Sci.">
        <title>Draft Genome of Tanacetum Coccineum: Genomic Comparison of Closely Related Tanacetum-Family Plants.</title>
        <authorList>
            <person name="Yamashiro T."/>
            <person name="Shiraishi A."/>
            <person name="Nakayama K."/>
            <person name="Satake H."/>
        </authorList>
    </citation>
    <scope>NUCLEOTIDE SEQUENCE</scope>
</reference>
<name>A0ABQ5D0Y2_9ASTR</name>
<reference evidence="3" key="2">
    <citation type="submission" date="2022-01" db="EMBL/GenBank/DDBJ databases">
        <authorList>
            <person name="Yamashiro T."/>
            <person name="Shiraishi A."/>
            <person name="Satake H."/>
            <person name="Nakayama K."/>
        </authorList>
    </citation>
    <scope>NUCLEOTIDE SEQUENCE</scope>
</reference>
<protein>
    <submittedName>
        <fullName evidence="3">Uncharacterized protein</fullName>
    </submittedName>
</protein>
<organism evidence="3 4">
    <name type="scientific">Tanacetum coccineum</name>
    <dbReference type="NCBI Taxonomy" id="301880"/>
    <lineage>
        <taxon>Eukaryota</taxon>
        <taxon>Viridiplantae</taxon>
        <taxon>Streptophyta</taxon>
        <taxon>Embryophyta</taxon>
        <taxon>Tracheophyta</taxon>
        <taxon>Spermatophyta</taxon>
        <taxon>Magnoliopsida</taxon>
        <taxon>eudicotyledons</taxon>
        <taxon>Gunneridae</taxon>
        <taxon>Pentapetalae</taxon>
        <taxon>asterids</taxon>
        <taxon>campanulids</taxon>
        <taxon>Asterales</taxon>
        <taxon>Asteraceae</taxon>
        <taxon>Asteroideae</taxon>
        <taxon>Anthemideae</taxon>
        <taxon>Anthemidinae</taxon>
        <taxon>Tanacetum</taxon>
    </lineage>
</organism>
<feature type="region of interest" description="Disordered" evidence="2">
    <location>
        <begin position="1"/>
        <end position="26"/>
    </location>
</feature>
<feature type="compositionally biased region" description="Polar residues" evidence="2">
    <location>
        <begin position="746"/>
        <end position="759"/>
    </location>
</feature>
<feature type="region of interest" description="Disordered" evidence="2">
    <location>
        <begin position="617"/>
        <end position="639"/>
    </location>
</feature>
<feature type="region of interest" description="Disordered" evidence="2">
    <location>
        <begin position="738"/>
        <end position="759"/>
    </location>
</feature>
<feature type="compositionally biased region" description="Polar residues" evidence="2">
    <location>
        <begin position="207"/>
        <end position="240"/>
    </location>
</feature>
<evidence type="ECO:0000256" key="1">
    <source>
        <dbReference type="SAM" id="Coils"/>
    </source>
</evidence>
<accession>A0ABQ5D0Y2</accession>
<feature type="compositionally biased region" description="Basic and acidic residues" evidence="2">
    <location>
        <begin position="241"/>
        <end position="277"/>
    </location>
</feature>
<keyword evidence="4" id="KW-1185">Reference proteome</keyword>
<dbReference type="Proteomes" id="UP001151760">
    <property type="component" value="Unassembled WGS sequence"/>
</dbReference>
<keyword evidence="1" id="KW-0175">Coiled coil</keyword>
<sequence>MAGEDEFHDDNTPPPQPPVTPTQQAPHTLSTIKLLILKKGKYDIWAMKMERYLEHTDYPIWEVIQKGNGQVQVSTDTNGQIKVLPPKTAEEILDRERERKARTALLMSILKDHLEKFHKMADAKDMFQSLLSQLKIHGAGVSTEDANQKFLRSLPASWSQVSLIMRTKPGVDTLSFDDLYNNLRVFESDIKGSTASSSSTQNVVFVSSESTNSTNDVSTAYGVSTSSGHNSQKEGSSSYTDELKSKGNQESRRRDAGNTGYKAKDNGRRPGKQEEPKALVTLDGDGVDWTGHAEDEQENFALMAHSNSGSNTEVTSCSKECEESYAKLKKLYDEQREQLGVASIEIQAYTQALKKVEAQLVCHQQNQLIYEEKIRFMKIDLDDKTNVLTYHKKLLAEAVKEKEELKTKLENFQSSSKGLSKLLNSQMSTRDKSELGYGNPIHEGVLSYEKEVLESVFDSRSSDVDSSPVNDRFVKVEGMHAVLPPMTGNYMPPKSDLGIDKSNFTYAPKQSKTSEFDAKTSDFDSCETNSSVETLESMPEPVIVEPKVVSQCNTPKSGRSGILNIRGRDTSQPKVWSDAPIIEEYKSDNDDEYVIEPSKEQEKPSFAFVNTVKHVKSPRETVKEQNTCSPSPKANKRDWNDYDFHEKRMAKQFELNKKKGKGTGQGENRPVWNNVQRLNHQNKFVPKVILTKTGIFPVNAARQNLSSQTTKTSTARKVNTARPIVNEIRQRNNFYKSHSPIRRPFNKSTAPKANFTNHKVNTAGDKTVSAVRGYRETVVNASAGCNWRPKRHYWNKFSKYNSGSNSNKNGDPQVALKDTRIFDSGCLIPKA</sequence>